<feature type="compositionally biased region" description="Polar residues" evidence="1">
    <location>
        <begin position="10"/>
        <end position="26"/>
    </location>
</feature>
<accession>A0ABN7NZD4</accession>
<feature type="region of interest" description="Disordered" evidence="1">
    <location>
        <begin position="1"/>
        <end position="27"/>
    </location>
</feature>
<name>A0ABN7NZD4_TIMPD</name>
<gene>
    <name evidence="2" type="ORF">TPAB3V08_LOCUS7160</name>
</gene>
<evidence type="ECO:0000313" key="3">
    <source>
        <dbReference type="Proteomes" id="UP001153148"/>
    </source>
</evidence>
<keyword evidence="3" id="KW-1185">Reference proteome</keyword>
<evidence type="ECO:0000256" key="1">
    <source>
        <dbReference type="SAM" id="MobiDB-lite"/>
    </source>
</evidence>
<sequence length="141" mass="15937">MGGLLDLQEQGKNIEQSKGSQKQQSVRFEECPHVSYPHLKSSFDATGEILTRGGSQRSVMRNILVFATKLQVPVQITRIIRRQGYVTVNSTRLCSPHSPTTKPNPQMFVNFLFRQCRVTGTSEMLRDYLTIANLAMLYSNS</sequence>
<dbReference type="Proteomes" id="UP001153148">
    <property type="component" value="Unassembled WGS sequence"/>
</dbReference>
<comment type="caution">
    <text evidence="2">The sequence shown here is derived from an EMBL/GenBank/DDBJ whole genome shotgun (WGS) entry which is preliminary data.</text>
</comment>
<dbReference type="EMBL" id="CAJPIN010011689">
    <property type="protein sequence ID" value="CAG2060202.1"/>
    <property type="molecule type" value="Genomic_DNA"/>
</dbReference>
<protein>
    <submittedName>
        <fullName evidence="2">Uncharacterized protein</fullName>
    </submittedName>
</protein>
<organism evidence="2 3">
    <name type="scientific">Timema podura</name>
    <name type="common">Walking stick</name>
    <dbReference type="NCBI Taxonomy" id="61482"/>
    <lineage>
        <taxon>Eukaryota</taxon>
        <taxon>Metazoa</taxon>
        <taxon>Ecdysozoa</taxon>
        <taxon>Arthropoda</taxon>
        <taxon>Hexapoda</taxon>
        <taxon>Insecta</taxon>
        <taxon>Pterygota</taxon>
        <taxon>Neoptera</taxon>
        <taxon>Polyneoptera</taxon>
        <taxon>Phasmatodea</taxon>
        <taxon>Timematodea</taxon>
        <taxon>Timematoidea</taxon>
        <taxon>Timematidae</taxon>
        <taxon>Timema</taxon>
    </lineage>
</organism>
<proteinExistence type="predicted"/>
<reference evidence="2" key="1">
    <citation type="submission" date="2021-03" db="EMBL/GenBank/DDBJ databases">
        <authorList>
            <person name="Tran Van P."/>
        </authorList>
    </citation>
    <scope>NUCLEOTIDE SEQUENCE</scope>
</reference>
<evidence type="ECO:0000313" key="2">
    <source>
        <dbReference type="EMBL" id="CAG2060202.1"/>
    </source>
</evidence>